<evidence type="ECO:0000256" key="1">
    <source>
        <dbReference type="SAM" id="MobiDB-lite"/>
    </source>
</evidence>
<accession>A0AAX6DN95</accession>
<dbReference type="AlphaFoldDB" id="A0AAX6DN95"/>
<reference evidence="2" key="1">
    <citation type="journal article" date="2023" name="GigaByte">
        <title>Genome assembly of the bearded iris, Iris pallida Lam.</title>
        <authorList>
            <person name="Bruccoleri R.E."/>
            <person name="Oakeley E.J."/>
            <person name="Faust A.M.E."/>
            <person name="Altorfer M."/>
            <person name="Dessus-Babus S."/>
            <person name="Burckhardt D."/>
            <person name="Oertli M."/>
            <person name="Naumann U."/>
            <person name="Petersen F."/>
            <person name="Wong J."/>
        </authorList>
    </citation>
    <scope>NUCLEOTIDE SEQUENCE</scope>
    <source>
        <strain evidence="2">GSM-AAB239-AS_SAM_17_03QT</strain>
    </source>
</reference>
<feature type="compositionally biased region" description="Polar residues" evidence="1">
    <location>
        <begin position="312"/>
        <end position="331"/>
    </location>
</feature>
<dbReference type="EMBL" id="JANAVB010043216">
    <property type="protein sequence ID" value="KAJ6793253.1"/>
    <property type="molecule type" value="Genomic_DNA"/>
</dbReference>
<name>A0AAX6DN95_IRIPA</name>
<dbReference type="PANTHER" id="PTHR35507:SF1">
    <property type="entry name" value="TMF_TATA_BD DOMAIN-CONTAINING PROTEIN"/>
    <property type="match status" value="1"/>
</dbReference>
<proteinExistence type="predicted"/>
<feature type="region of interest" description="Disordered" evidence="1">
    <location>
        <begin position="363"/>
        <end position="394"/>
    </location>
</feature>
<protein>
    <submittedName>
        <fullName evidence="2">Uncharacterized protein</fullName>
    </submittedName>
</protein>
<reference evidence="2" key="2">
    <citation type="submission" date="2023-04" db="EMBL/GenBank/DDBJ databases">
        <authorList>
            <person name="Bruccoleri R.E."/>
            <person name="Oakeley E.J."/>
            <person name="Faust A.-M."/>
            <person name="Dessus-Babus S."/>
            <person name="Altorfer M."/>
            <person name="Burckhardt D."/>
            <person name="Oertli M."/>
            <person name="Naumann U."/>
            <person name="Petersen F."/>
            <person name="Wong J."/>
        </authorList>
    </citation>
    <scope>NUCLEOTIDE SEQUENCE</scope>
    <source>
        <strain evidence="2">GSM-AAB239-AS_SAM_17_03QT</strain>
        <tissue evidence="2">Leaf</tissue>
    </source>
</reference>
<feature type="region of interest" description="Disordered" evidence="1">
    <location>
        <begin position="291"/>
        <end position="350"/>
    </location>
</feature>
<evidence type="ECO:0000313" key="2">
    <source>
        <dbReference type="EMBL" id="KAJ6793253.1"/>
    </source>
</evidence>
<comment type="caution">
    <text evidence="2">The sequence shown here is derived from an EMBL/GenBank/DDBJ whole genome shotgun (WGS) entry which is preliminary data.</text>
</comment>
<feature type="compositionally biased region" description="Low complexity" evidence="1">
    <location>
        <begin position="294"/>
        <end position="303"/>
    </location>
</feature>
<evidence type="ECO:0000313" key="3">
    <source>
        <dbReference type="Proteomes" id="UP001140949"/>
    </source>
</evidence>
<keyword evidence="3" id="KW-1185">Reference proteome</keyword>
<sequence>MDDELKSFDSASAPGRVSFATRRRRLPSRLVAEPGVRFRWSAWLSLQGRLVGAEAATSARSIKGGLGREEAAAWELFSPAERVLLVAIVAAAAKESRREETIARLQRSVDIRDEVLLNMQKKLEDLCEQMSSKEEPKKEDEFCDCGNVMAKEFIGMEKGKCEIYGMGVVEPEERRMSDFSDFSSVTSSVDIQLSTLAQEQDFYNLRKECEEKDAAIKVLTAAANESSIAGSKRILELEEIIRRKNMVITKLKKDMVVLEQKVIQLMRQRRPSTTLNMEITKLPAMATNLLYDMSSSSPSSSDSDSPDEHRAYQTQAVVQSQIQSSTKSLSCSKILPSKPPKQRSENLDKENFTINRGILIDTSRQKRLVSSSGEPKRRRTQQETIGSAPQKRWT</sequence>
<dbReference type="PANTHER" id="PTHR35507">
    <property type="entry name" value="OS09G0488600 PROTEIN"/>
    <property type="match status" value="1"/>
</dbReference>
<gene>
    <name evidence="2" type="ORF">M6B38_111795</name>
</gene>
<organism evidence="2 3">
    <name type="scientific">Iris pallida</name>
    <name type="common">Sweet iris</name>
    <dbReference type="NCBI Taxonomy" id="29817"/>
    <lineage>
        <taxon>Eukaryota</taxon>
        <taxon>Viridiplantae</taxon>
        <taxon>Streptophyta</taxon>
        <taxon>Embryophyta</taxon>
        <taxon>Tracheophyta</taxon>
        <taxon>Spermatophyta</taxon>
        <taxon>Magnoliopsida</taxon>
        <taxon>Liliopsida</taxon>
        <taxon>Asparagales</taxon>
        <taxon>Iridaceae</taxon>
        <taxon>Iridoideae</taxon>
        <taxon>Irideae</taxon>
        <taxon>Iris</taxon>
    </lineage>
</organism>
<dbReference type="Proteomes" id="UP001140949">
    <property type="component" value="Unassembled WGS sequence"/>
</dbReference>